<accession>A0A4Q1V7I7</accession>
<keyword evidence="2" id="KW-1185">Reference proteome</keyword>
<dbReference type="Proteomes" id="UP000290819">
    <property type="component" value="Unassembled WGS sequence"/>
</dbReference>
<comment type="caution">
    <text evidence="1">The sequence shown here is derived from an EMBL/GenBank/DDBJ whole genome shotgun (WGS) entry which is preliminary data.</text>
</comment>
<reference evidence="1 2" key="1">
    <citation type="submission" date="2017-03" db="EMBL/GenBank/DDBJ databases">
        <authorList>
            <person name="Safronova V.I."/>
            <person name="Sazanova A.L."/>
            <person name="Chirak E.R."/>
        </authorList>
    </citation>
    <scope>NUCLEOTIDE SEQUENCE [LARGE SCALE GENOMIC DNA]</scope>
    <source>
        <strain evidence="1 2">Opo-243</strain>
    </source>
</reference>
<dbReference type="RefSeq" id="WP_129271438.1">
    <property type="nucleotide sequence ID" value="NZ_MZXW01000019.1"/>
</dbReference>
<proteinExistence type="predicted"/>
<dbReference type="AlphaFoldDB" id="A0A4Q1V7I7"/>
<name>A0A4Q1V7I7_9BRAD</name>
<dbReference type="EMBL" id="MZXW01000019">
    <property type="protein sequence ID" value="RXT46566.1"/>
    <property type="molecule type" value="Genomic_DNA"/>
</dbReference>
<protein>
    <submittedName>
        <fullName evidence="1">Uncharacterized protein</fullName>
    </submittedName>
</protein>
<sequence length="382" mass="41569">MSDSKDLLPSQQDPTDLPANQVQFALVISRMLDTVKEDPEARRQMVYDLARYKLQEQFTYADAKNIDQMKRALEVAIEEVEKFSRETAPLERLPSQQLTSSKETGGLLVSGDANVSPWGIGRPRSKPPAISGSLLPVIKRTAAILLAVGAVILIVSQRDNIAALRRLVSSQAPEIALVAPKPETTIAVAKPEMVTAVAPPAKPARVLPTDYGIYALIDDQSLAELNATGIAAPDIRIAISAAFKKPDRPHLPNGRVKFIVFRREAANAGPMRAEVRVVAKVAREYSNDAAGKTPGGGDDVGVIRNFAYPFRVAPIPATPEMYDIHASDPELDLPPGHYVLSLGTQSYYFQVDGQITDPRQCLERVVATTGTFYAPCKNARTY</sequence>
<gene>
    <name evidence="1" type="ORF">B5V03_16660</name>
</gene>
<evidence type="ECO:0000313" key="2">
    <source>
        <dbReference type="Proteomes" id="UP000290819"/>
    </source>
</evidence>
<organism evidence="1 2">
    <name type="scientific">Bradyrhizobium betae</name>
    <dbReference type="NCBI Taxonomy" id="244734"/>
    <lineage>
        <taxon>Bacteria</taxon>
        <taxon>Pseudomonadati</taxon>
        <taxon>Pseudomonadota</taxon>
        <taxon>Alphaproteobacteria</taxon>
        <taxon>Hyphomicrobiales</taxon>
        <taxon>Nitrobacteraceae</taxon>
        <taxon>Bradyrhizobium</taxon>
    </lineage>
</organism>
<evidence type="ECO:0000313" key="1">
    <source>
        <dbReference type="EMBL" id="RXT46566.1"/>
    </source>
</evidence>
<dbReference type="OrthoDB" id="8250264at2"/>